<evidence type="ECO:0000313" key="1">
    <source>
        <dbReference type="EMBL" id="PMD32404.1"/>
    </source>
</evidence>
<keyword evidence="2" id="KW-1185">Reference proteome</keyword>
<gene>
    <name evidence="1" type="ORF">L207DRAFT_391718</name>
</gene>
<name>A0A2J6R1M2_HYAVF</name>
<dbReference type="OrthoDB" id="3933054at2759"/>
<dbReference type="Gene3D" id="3.30.70.1060">
    <property type="entry name" value="Dimeric alpha+beta barrel"/>
    <property type="match status" value="1"/>
</dbReference>
<dbReference type="EMBL" id="KZ613959">
    <property type="protein sequence ID" value="PMD32404.1"/>
    <property type="molecule type" value="Genomic_DNA"/>
</dbReference>
<dbReference type="Proteomes" id="UP000235786">
    <property type="component" value="Unassembled WGS sequence"/>
</dbReference>
<accession>A0A2J6R1M2</accession>
<reference evidence="1 2" key="1">
    <citation type="submission" date="2016-04" db="EMBL/GenBank/DDBJ databases">
        <title>A degradative enzymes factory behind the ericoid mycorrhizal symbiosis.</title>
        <authorList>
            <consortium name="DOE Joint Genome Institute"/>
            <person name="Martino E."/>
            <person name="Morin E."/>
            <person name="Grelet G."/>
            <person name="Kuo A."/>
            <person name="Kohler A."/>
            <person name="Daghino S."/>
            <person name="Barry K."/>
            <person name="Choi C."/>
            <person name="Cichocki N."/>
            <person name="Clum A."/>
            <person name="Copeland A."/>
            <person name="Hainaut M."/>
            <person name="Haridas S."/>
            <person name="Labutti K."/>
            <person name="Lindquist E."/>
            <person name="Lipzen A."/>
            <person name="Khouja H.-R."/>
            <person name="Murat C."/>
            <person name="Ohm R."/>
            <person name="Olson A."/>
            <person name="Spatafora J."/>
            <person name="Veneault-Fourrey C."/>
            <person name="Henrissat B."/>
            <person name="Grigoriev I."/>
            <person name="Martin F."/>
            <person name="Perotto S."/>
        </authorList>
    </citation>
    <scope>NUCLEOTIDE SEQUENCE [LARGE SCALE GENOMIC DNA]</scope>
    <source>
        <strain evidence="1 2">F</strain>
    </source>
</reference>
<organism evidence="1 2">
    <name type="scientific">Hyaloscypha variabilis (strain UAMH 11265 / GT02V1 / F)</name>
    <name type="common">Meliniomyces variabilis</name>
    <dbReference type="NCBI Taxonomy" id="1149755"/>
    <lineage>
        <taxon>Eukaryota</taxon>
        <taxon>Fungi</taxon>
        <taxon>Dikarya</taxon>
        <taxon>Ascomycota</taxon>
        <taxon>Pezizomycotina</taxon>
        <taxon>Leotiomycetes</taxon>
        <taxon>Helotiales</taxon>
        <taxon>Hyaloscyphaceae</taxon>
        <taxon>Hyaloscypha</taxon>
        <taxon>Hyaloscypha variabilis</taxon>
    </lineage>
</organism>
<evidence type="ECO:0008006" key="3">
    <source>
        <dbReference type="Google" id="ProtNLM"/>
    </source>
</evidence>
<feature type="non-terminal residue" evidence="1">
    <location>
        <position position="81"/>
    </location>
</feature>
<protein>
    <recommendedName>
        <fullName evidence="3">YCII-related domain-containing protein</fullName>
    </recommendedName>
</protein>
<dbReference type="SUPFAM" id="SSF54909">
    <property type="entry name" value="Dimeric alpha+beta barrel"/>
    <property type="match status" value="1"/>
</dbReference>
<dbReference type="InterPro" id="IPR011008">
    <property type="entry name" value="Dimeric_a/b-barrel"/>
</dbReference>
<sequence>MPRFIIFVRATPETEATTKADSSELAQMIAYNKSVRAACILQIAEGLHTSSHDCRRIALGPSLEVTTGPFPAGELVAGFWI</sequence>
<proteinExistence type="predicted"/>
<dbReference type="AlphaFoldDB" id="A0A2J6R1M2"/>
<evidence type="ECO:0000313" key="2">
    <source>
        <dbReference type="Proteomes" id="UP000235786"/>
    </source>
</evidence>